<protein>
    <recommendedName>
        <fullName evidence="2">SpaA-like prealbumin fold domain-containing protein</fullName>
    </recommendedName>
</protein>
<dbReference type="AlphaFoldDB" id="A0A941FF13"/>
<dbReference type="Proteomes" id="UP000682308">
    <property type="component" value="Unassembled WGS sequence"/>
</dbReference>
<reference evidence="3 4" key="1">
    <citation type="submission" date="2021-04" db="EMBL/GenBank/DDBJ databases">
        <title>Characterization of the biosynthetic gene cluster of new lipopeptides with antitumor activity in the genome of the marine Streptomyces PHM034.</title>
        <authorList>
            <person name="Ceniceros A."/>
            <person name="Canedo L."/>
            <person name="Mendez C."/>
            <person name="Olano C."/>
            <person name="Schleissner C."/>
            <person name="Cuevas C."/>
            <person name="De La Calle F."/>
            <person name="Salas J.A."/>
        </authorList>
    </citation>
    <scope>NUCLEOTIDE SEQUENCE [LARGE SCALE GENOMIC DNA]</scope>
    <source>
        <strain evidence="3 4">PHM034</strain>
    </source>
</reference>
<dbReference type="InterPro" id="IPR013783">
    <property type="entry name" value="Ig-like_fold"/>
</dbReference>
<evidence type="ECO:0000256" key="1">
    <source>
        <dbReference type="SAM" id="MobiDB-lite"/>
    </source>
</evidence>
<dbReference type="Pfam" id="PF17802">
    <property type="entry name" value="SpaA"/>
    <property type="match status" value="1"/>
</dbReference>
<evidence type="ECO:0000259" key="2">
    <source>
        <dbReference type="Pfam" id="PF17802"/>
    </source>
</evidence>
<evidence type="ECO:0000313" key="3">
    <source>
        <dbReference type="EMBL" id="MBR8640420.1"/>
    </source>
</evidence>
<name>A0A941FF13_9ACTN</name>
<dbReference type="GO" id="GO:0005975">
    <property type="term" value="P:carbohydrate metabolic process"/>
    <property type="evidence" value="ECO:0007669"/>
    <property type="project" value="UniProtKB-ARBA"/>
</dbReference>
<gene>
    <name evidence="3" type="ORF">KEF29_16770</name>
</gene>
<dbReference type="InterPro" id="IPR041033">
    <property type="entry name" value="SpaA_PFL_dom_1"/>
</dbReference>
<dbReference type="SUPFAM" id="SSF49478">
    <property type="entry name" value="Cna protein B-type domain"/>
    <property type="match status" value="1"/>
</dbReference>
<evidence type="ECO:0000313" key="4">
    <source>
        <dbReference type="Proteomes" id="UP000682308"/>
    </source>
</evidence>
<dbReference type="Gene3D" id="2.60.40.10">
    <property type="entry name" value="Immunoglobulins"/>
    <property type="match status" value="1"/>
</dbReference>
<dbReference type="EMBL" id="JAGTPG010000002">
    <property type="protein sequence ID" value="MBR8640420.1"/>
    <property type="molecule type" value="Genomic_DNA"/>
</dbReference>
<comment type="caution">
    <text evidence="3">The sequence shown here is derived from an EMBL/GenBank/DDBJ whole genome shotgun (WGS) entry which is preliminary data.</text>
</comment>
<feature type="domain" description="SpaA-like prealbumin fold" evidence="2">
    <location>
        <begin position="46"/>
        <end position="88"/>
    </location>
</feature>
<feature type="region of interest" description="Disordered" evidence="1">
    <location>
        <begin position="1"/>
        <end position="29"/>
    </location>
</feature>
<accession>A0A941FF13</accession>
<keyword evidence="4" id="KW-1185">Reference proteome</keyword>
<organism evidence="3 4">
    <name type="scientific">Streptomyces tuirus</name>
    <dbReference type="NCBI Taxonomy" id="68278"/>
    <lineage>
        <taxon>Bacteria</taxon>
        <taxon>Bacillati</taxon>
        <taxon>Actinomycetota</taxon>
        <taxon>Actinomycetes</taxon>
        <taxon>Kitasatosporales</taxon>
        <taxon>Streptomycetaceae</taxon>
        <taxon>Streptomyces</taxon>
    </lineage>
</organism>
<sequence>MAVQERRRAGKAPGDVVQGGDPEADAHADSSLCISPARRLPAAIAVEGAAFLLLDATAGKAGTGTTDAQGKLTFTDLAPGVYRLKETSSGSPLHDVIVTPGATARLTIVDSFKPAQVLLKVKDDKEETPAAAAQPQSGAAPTRAAQRRCRSIQLVQRVWRHRRIEWCLGVQFAAPQQTQRGPPWKLMDPRRPSWT</sequence>
<proteinExistence type="predicted"/>